<dbReference type="AlphaFoldDB" id="A0A9N7RFF9"/>
<evidence type="ECO:0000313" key="2">
    <source>
        <dbReference type="EMBL" id="CAA0827723.1"/>
    </source>
</evidence>
<comment type="caution">
    <text evidence="2">The sequence shown here is derived from an EMBL/GenBank/DDBJ whole genome shotgun (WGS) entry which is preliminary data.</text>
</comment>
<proteinExistence type="predicted"/>
<feature type="domain" description="Helitron helicase-like" evidence="1">
    <location>
        <begin position="341"/>
        <end position="523"/>
    </location>
</feature>
<reference evidence="2" key="1">
    <citation type="submission" date="2019-12" db="EMBL/GenBank/DDBJ databases">
        <authorList>
            <person name="Scholes J."/>
        </authorList>
    </citation>
    <scope>NUCLEOTIDE SEQUENCE</scope>
</reference>
<feature type="non-terminal residue" evidence="2">
    <location>
        <position position="1"/>
    </location>
</feature>
<name>A0A9N7RFF9_STRHE</name>
<accession>A0A9N7RFF9</accession>
<protein>
    <recommendedName>
        <fullName evidence="1">Helitron helicase-like domain-containing protein</fullName>
    </recommendedName>
</protein>
<organism evidence="2 3">
    <name type="scientific">Striga hermonthica</name>
    <name type="common">Purple witchweed</name>
    <name type="synonym">Buchnera hermonthica</name>
    <dbReference type="NCBI Taxonomy" id="68872"/>
    <lineage>
        <taxon>Eukaryota</taxon>
        <taxon>Viridiplantae</taxon>
        <taxon>Streptophyta</taxon>
        <taxon>Embryophyta</taxon>
        <taxon>Tracheophyta</taxon>
        <taxon>Spermatophyta</taxon>
        <taxon>Magnoliopsida</taxon>
        <taxon>eudicotyledons</taxon>
        <taxon>Gunneridae</taxon>
        <taxon>Pentapetalae</taxon>
        <taxon>asterids</taxon>
        <taxon>lamiids</taxon>
        <taxon>Lamiales</taxon>
        <taxon>Orobanchaceae</taxon>
        <taxon>Buchnereae</taxon>
        <taxon>Striga</taxon>
    </lineage>
</organism>
<dbReference type="Proteomes" id="UP001153555">
    <property type="component" value="Unassembled WGS sequence"/>
</dbReference>
<gene>
    <name evidence="2" type="ORF">SHERM_23418</name>
</gene>
<dbReference type="PANTHER" id="PTHR45786:SF66">
    <property type="entry name" value="HOOK MOTIF PROTEIN, PUTATIVE-RELATED"/>
    <property type="match status" value="1"/>
</dbReference>
<keyword evidence="3" id="KW-1185">Reference proteome</keyword>
<dbReference type="OrthoDB" id="1900198at2759"/>
<sequence length="910" mass="105244">KISLIVQLNACTLTKQNRLIQIVTILKGDKIAKIKSEHWKVDIALQYVSFAVNNHFIRRTCRSIVTNIRFNSVISNDKKTVVPEYSGCCMNGIIQLPILLNPPHYLSELFHGDSRISKHFQDNIRSYNSMFGFTSLGGKINSDVNNGSGPPVFSLHGQNYHLMGSLLPSEGSTPKFAQLYIYDTDNEVTNRMNAVRNVDGATGLHEEIVAGLTRMLDAHNELVKSFRLARERIQEHGDSNVRVRLIGRRYSDARRYNLPTSSEVAVLVVGDFDQAMGERDILVETKSGRLQRINELNASYLALQYPLLLPYGEDGYREDIPFSDLKVEKENGRKTVSVREYFAYRIHDRKHEPSTILSARRLFQQFVVDAYTMVESSRLRYIRFNQNRLRCDIYNRLADAVLQGDIDPSSRGKRIILPSSFTGGPRNMIQNYQDAMAICGWAGYPDLFITFTCNPKWPEILRFLEPRKLRPEDRPDIVCRVFKSKLKELIRDFRKREIFGKVIAVVYTIEFQKRGLPHAHILLFLSKENKFPDPSDVDRVISAEIPDETTDPLYYEAVKEHMIHGPCGLARKSSPCMVDGKCSKRFPKKFVDFTTVDDDGYPRYKRRDDGRHIEKNGVVVHNGYVVPHNRKLLMKYGAHINVEWCNQSRSIKYLFKYVNKGHDRVTASFYQTKGYGEIEKPVDEINMFYDCRYVSSCEAAWRLLGFELQYKKPSVQRLSFHLKGEHNIVFEDDDRIDEVLNNPTVNESQFLAWMEANKMYDEARELTYVEAPTKFVWNRKERVWTPRIRPGCIGRLSYVPPNAGDNYYLRCLVNVVRGATCHEDYMKVGDVQYMSYRDACYARGLLGDDREYIDGITEASQWASAESLRRMFASLLVSGSLGKPDEVWERCWQFLSDDILYKQRRLFDND</sequence>
<dbReference type="EMBL" id="CACSLK010027752">
    <property type="protein sequence ID" value="CAA0827723.1"/>
    <property type="molecule type" value="Genomic_DNA"/>
</dbReference>
<feature type="non-terminal residue" evidence="2">
    <location>
        <position position="910"/>
    </location>
</feature>
<dbReference type="PANTHER" id="PTHR45786">
    <property type="entry name" value="DNA BINDING PROTEIN-LIKE"/>
    <property type="match status" value="1"/>
</dbReference>
<dbReference type="Pfam" id="PF14214">
    <property type="entry name" value="Helitron_like_N"/>
    <property type="match status" value="1"/>
</dbReference>
<evidence type="ECO:0000313" key="3">
    <source>
        <dbReference type="Proteomes" id="UP001153555"/>
    </source>
</evidence>
<evidence type="ECO:0000259" key="1">
    <source>
        <dbReference type="Pfam" id="PF14214"/>
    </source>
</evidence>
<dbReference type="InterPro" id="IPR025476">
    <property type="entry name" value="Helitron_helicase-like"/>
</dbReference>